<comment type="caution">
    <text evidence="2">The sequence shown here is derived from an EMBL/GenBank/DDBJ whole genome shotgun (WGS) entry which is preliminary data.</text>
</comment>
<keyword evidence="2" id="KW-0012">Acyltransferase</keyword>
<dbReference type="PANTHER" id="PTHR47237">
    <property type="entry name" value="SLL0310 PROTEIN"/>
    <property type="match status" value="1"/>
</dbReference>
<dbReference type="PROSITE" id="PS51186">
    <property type="entry name" value="GNAT"/>
    <property type="match status" value="1"/>
</dbReference>
<gene>
    <name evidence="2" type="ORF">PZA18_15715</name>
</gene>
<dbReference type="Pfam" id="PF00583">
    <property type="entry name" value="Acetyltransf_1"/>
    <property type="match status" value="1"/>
</dbReference>
<dbReference type="Proteomes" id="UP001172778">
    <property type="component" value="Unassembled WGS sequence"/>
</dbReference>
<evidence type="ECO:0000259" key="1">
    <source>
        <dbReference type="PROSITE" id="PS51186"/>
    </source>
</evidence>
<proteinExistence type="predicted"/>
<dbReference type="Gene3D" id="3.40.630.90">
    <property type="match status" value="1"/>
</dbReference>
<dbReference type="InterPro" id="IPR016181">
    <property type="entry name" value="Acyl_CoA_acyltransferase"/>
</dbReference>
<organism evidence="2 3">
    <name type="scientific">Parachitinimonas caeni</name>
    <dbReference type="NCBI Taxonomy" id="3031301"/>
    <lineage>
        <taxon>Bacteria</taxon>
        <taxon>Pseudomonadati</taxon>
        <taxon>Pseudomonadota</taxon>
        <taxon>Betaproteobacteria</taxon>
        <taxon>Neisseriales</taxon>
        <taxon>Chitinibacteraceae</taxon>
        <taxon>Parachitinimonas</taxon>
    </lineage>
</organism>
<dbReference type="EC" id="2.3.1.-" evidence="2"/>
<dbReference type="EMBL" id="JARRAF010000020">
    <property type="protein sequence ID" value="MDK2125501.1"/>
    <property type="molecule type" value="Genomic_DNA"/>
</dbReference>
<dbReference type="Pfam" id="PF18014">
    <property type="entry name" value="Acetyltransf_18"/>
    <property type="match status" value="1"/>
</dbReference>
<dbReference type="PANTHER" id="PTHR47237:SF1">
    <property type="entry name" value="SLL0310 PROTEIN"/>
    <property type="match status" value="1"/>
</dbReference>
<dbReference type="SUPFAM" id="SSF55729">
    <property type="entry name" value="Acyl-CoA N-acyltransferases (Nat)"/>
    <property type="match status" value="1"/>
</dbReference>
<dbReference type="InterPro" id="IPR000182">
    <property type="entry name" value="GNAT_dom"/>
</dbReference>
<evidence type="ECO:0000313" key="3">
    <source>
        <dbReference type="Proteomes" id="UP001172778"/>
    </source>
</evidence>
<evidence type="ECO:0000313" key="2">
    <source>
        <dbReference type="EMBL" id="MDK2125501.1"/>
    </source>
</evidence>
<dbReference type="Gene3D" id="3.40.630.30">
    <property type="match status" value="1"/>
</dbReference>
<keyword evidence="3" id="KW-1185">Reference proteome</keyword>
<keyword evidence="2" id="KW-0808">Transferase</keyword>
<reference evidence="2" key="1">
    <citation type="submission" date="2023-03" db="EMBL/GenBank/DDBJ databases">
        <title>Chitinimonas shenzhenensis gen. nov., sp. nov., a novel member of family Burkholderiaceae isolated from activated sludge collected in Shen Zhen, China.</title>
        <authorList>
            <person name="Wang X."/>
        </authorList>
    </citation>
    <scope>NUCLEOTIDE SEQUENCE</scope>
    <source>
        <strain evidence="2">DQS-5</strain>
    </source>
</reference>
<sequence>MSMMRVIDPSQYSISIMSADELATAVDWAKAEGWDPGLRDVLGFYKADTTGFLAGKYANQMVATISAVKYGAGFGFIGLYIVRNEFRGRGLGFKLWEAAIASLAGRNIGLDGVLAQQDNYKKSGFKLAHRNIRYSGRANKCTVSSKILPVMGVDMENLLQYDSQFFPDERRAFISNWFAPENTQTLVAVEGARIVGYGSIRESHQGFKIGPLNAENSEIAEALFMALSSVVSDRSEVFLDVPEPNASAIRLAEKFGMQPVFETARMYTKAFPDMPLEKIYGITSFELG</sequence>
<dbReference type="RefSeq" id="WP_284101811.1">
    <property type="nucleotide sequence ID" value="NZ_JARRAF010000020.1"/>
</dbReference>
<dbReference type="CDD" id="cd04301">
    <property type="entry name" value="NAT_SF"/>
    <property type="match status" value="1"/>
</dbReference>
<dbReference type="InterPro" id="IPR052729">
    <property type="entry name" value="Acyl/Acetyltrans_Enzymes"/>
</dbReference>
<dbReference type="GO" id="GO:0016746">
    <property type="term" value="F:acyltransferase activity"/>
    <property type="evidence" value="ECO:0007669"/>
    <property type="project" value="UniProtKB-KW"/>
</dbReference>
<name>A0ABT7DZN3_9NEIS</name>
<feature type="domain" description="N-acetyltransferase" evidence="1">
    <location>
        <begin position="12"/>
        <end position="160"/>
    </location>
</feature>
<protein>
    <submittedName>
        <fullName evidence="2">GNAT family N-acetyltransferase</fullName>
        <ecNumber evidence="2">2.3.1.-</ecNumber>
    </submittedName>
</protein>
<accession>A0ABT7DZN3</accession>
<dbReference type="InterPro" id="IPR041496">
    <property type="entry name" value="YitH/HolE_GNAT"/>
</dbReference>